<protein>
    <submittedName>
        <fullName evidence="1">Uncharacterized protein</fullName>
    </submittedName>
</protein>
<sequence length="43" mass="5019">MLGFSLYLVRDVQVPTIHASPWKLFLSHLYILQLMSKPLVESF</sequence>
<dbReference type="AlphaFoldDB" id="A0A2P2NHW2"/>
<proteinExistence type="predicted"/>
<reference evidence="1" key="1">
    <citation type="submission" date="2018-02" db="EMBL/GenBank/DDBJ databases">
        <title>Rhizophora mucronata_Transcriptome.</title>
        <authorList>
            <person name="Meera S.P."/>
            <person name="Sreeshan A."/>
            <person name="Augustine A."/>
        </authorList>
    </citation>
    <scope>NUCLEOTIDE SEQUENCE</scope>
    <source>
        <tissue evidence="1">Leaf</tissue>
    </source>
</reference>
<evidence type="ECO:0000313" key="1">
    <source>
        <dbReference type="EMBL" id="MBX42047.1"/>
    </source>
</evidence>
<organism evidence="1">
    <name type="scientific">Rhizophora mucronata</name>
    <name type="common">Asiatic mangrove</name>
    <dbReference type="NCBI Taxonomy" id="61149"/>
    <lineage>
        <taxon>Eukaryota</taxon>
        <taxon>Viridiplantae</taxon>
        <taxon>Streptophyta</taxon>
        <taxon>Embryophyta</taxon>
        <taxon>Tracheophyta</taxon>
        <taxon>Spermatophyta</taxon>
        <taxon>Magnoliopsida</taxon>
        <taxon>eudicotyledons</taxon>
        <taxon>Gunneridae</taxon>
        <taxon>Pentapetalae</taxon>
        <taxon>rosids</taxon>
        <taxon>fabids</taxon>
        <taxon>Malpighiales</taxon>
        <taxon>Rhizophoraceae</taxon>
        <taxon>Rhizophora</taxon>
    </lineage>
</organism>
<dbReference type="EMBL" id="GGEC01061563">
    <property type="protein sequence ID" value="MBX42047.1"/>
    <property type="molecule type" value="Transcribed_RNA"/>
</dbReference>
<name>A0A2P2NHW2_RHIMU</name>
<accession>A0A2P2NHW2</accession>